<dbReference type="HOGENOM" id="CLU_2503969_0_0_1"/>
<name>A0A0C3CDE1_PILCF</name>
<dbReference type="InParanoid" id="A0A0C3CDE1"/>
<evidence type="ECO:0000313" key="2">
    <source>
        <dbReference type="Proteomes" id="UP000054166"/>
    </source>
</evidence>
<gene>
    <name evidence="1" type="ORF">PILCRDRAFT_814412</name>
</gene>
<dbReference type="AlphaFoldDB" id="A0A0C3CDE1"/>
<dbReference type="Proteomes" id="UP000054166">
    <property type="component" value="Unassembled WGS sequence"/>
</dbReference>
<reference evidence="2" key="2">
    <citation type="submission" date="2015-01" db="EMBL/GenBank/DDBJ databases">
        <title>Evolutionary Origins and Diversification of the Mycorrhizal Mutualists.</title>
        <authorList>
            <consortium name="DOE Joint Genome Institute"/>
            <consortium name="Mycorrhizal Genomics Consortium"/>
            <person name="Kohler A."/>
            <person name="Kuo A."/>
            <person name="Nagy L.G."/>
            <person name="Floudas D."/>
            <person name="Copeland A."/>
            <person name="Barry K.W."/>
            <person name="Cichocki N."/>
            <person name="Veneault-Fourrey C."/>
            <person name="LaButti K."/>
            <person name="Lindquist E.A."/>
            <person name="Lipzen A."/>
            <person name="Lundell T."/>
            <person name="Morin E."/>
            <person name="Murat C."/>
            <person name="Riley R."/>
            <person name="Ohm R."/>
            <person name="Sun H."/>
            <person name="Tunlid A."/>
            <person name="Henrissat B."/>
            <person name="Grigoriev I.V."/>
            <person name="Hibbett D.S."/>
            <person name="Martin F."/>
        </authorList>
    </citation>
    <scope>NUCLEOTIDE SEQUENCE [LARGE SCALE GENOMIC DNA]</scope>
    <source>
        <strain evidence="2">F 1598</strain>
    </source>
</reference>
<keyword evidence="2" id="KW-1185">Reference proteome</keyword>
<protein>
    <submittedName>
        <fullName evidence="1">Uncharacterized protein</fullName>
    </submittedName>
</protein>
<evidence type="ECO:0000313" key="1">
    <source>
        <dbReference type="EMBL" id="KIM87722.1"/>
    </source>
</evidence>
<dbReference type="EMBL" id="KN832978">
    <property type="protein sequence ID" value="KIM87722.1"/>
    <property type="molecule type" value="Genomic_DNA"/>
</dbReference>
<organism evidence="1 2">
    <name type="scientific">Piloderma croceum (strain F 1598)</name>
    <dbReference type="NCBI Taxonomy" id="765440"/>
    <lineage>
        <taxon>Eukaryota</taxon>
        <taxon>Fungi</taxon>
        <taxon>Dikarya</taxon>
        <taxon>Basidiomycota</taxon>
        <taxon>Agaricomycotina</taxon>
        <taxon>Agaricomycetes</taxon>
        <taxon>Agaricomycetidae</taxon>
        <taxon>Atheliales</taxon>
        <taxon>Atheliaceae</taxon>
        <taxon>Piloderma</taxon>
    </lineage>
</organism>
<accession>A0A0C3CDE1</accession>
<feature type="non-terminal residue" evidence="1">
    <location>
        <position position="86"/>
    </location>
</feature>
<proteinExistence type="predicted"/>
<reference evidence="1 2" key="1">
    <citation type="submission" date="2014-04" db="EMBL/GenBank/DDBJ databases">
        <authorList>
            <consortium name="DOE Joint Genome Institute"/>
            <person name="Kuo A."/>
            <person name="Tarkka M."/>
            <person name="Buscot F."/>
            <person name="Kohler A."/>
            <person name="Nagy L.G."/>
            <person name="Floudas D."/>
            <person name="Copeland A."/>
            <person name="Barry K.W."/>
            <person name="Cichocki N."/>
            <person name="Veneault-Fourrey C."/>
            <person name="LaButti K."/>
            <person name="Lindquist E.A."/>
            <person name="Lipzen A."/>
            <person name="Lundell T."/>
            <person name="Morin E."/>
            <person name="Murat C."/>
            <person name="Sun H."/>
            <person name="Tunlid A."/>
            <person name="Henrissat B."/>
            <person name="Grigoriev I.V."/>
            <person name="Hibbett D.S."/>
            <person name="Martin F."/>
            <person name="Nordberg H.P."/>
            <person name="Cantor M.N."/>
            <person name="Hua S.X."/>
        </authorList>
    </citation>
    <scope>NUCLEOTIDE SEQUENCE [LARGE SCALE GENOMIC DNA]</scope>
    <source>
        <strain evidence="1 2">F 1598</strain>
    </source>
</reference>
<sequence>MDSRNHYIVLKGYAEAFSENLSFACQFTACPMIIRASAFFTLSFNTGRRLTTPSDRQGVCIQIGYLYTRQTQLIHLISALRFSKQY</sequence>